<reference evidence="4 5" key="2">
    <citation type="submission" date="2016-08" db="EMBL/GenBank/DDBJ databases">
        <title>Pervasive Adenine N6-methylation of Active Genes in Fungi.</title>
        <authorList>
            <consortium name="DOE Joint Genome Institute"/>
            <person name="Mondo S.J."/>
            <person name="Dannebaum R.O."/>
            <person name="Kuo R.C."/>
            <person name="Labutti K."/>
            <person name="Haridas S."/>
            <person name="Kuo A."/>
            <person name="Salamov A."/>
            <person name="Ahrendt S.R."/>
            <person name="Lipzen A."/>
            <person name="Sullivan W."/>
            <person name="Andreopoulos W.B."/>
            <person name="Clum A."/>
            <person name="Lindquist E."/>
            <person name="Daum C."/>
            <person name="Ramamoorthy G.K."/>
            <person name="Gryganskyi A."/>
            <person name="Culley D."/>
            <person name="Magnuson J.K."/>
            <person name="James T.Y."/>
            <person name="O'Malley M.A."/>
            <person name="Stajich J.E."/>
            <person name="Spatafora J.W."/>
            <person name="Visel A."/>
            <person name="Grigoriev I.V."/>
        </authorList>
    </citation>
    <scope>NUCLEOTIDE SEQUENCE [LARGE SCALE GENOMIC DNA]</scope>
    <source>
        <strain evidence="4 5">S4</strain>
    </source>
</reference>
<dbReference type="EMBL" id="MCFG01000331">
    <property type="protein sequence ID" value="ORX75865.1"/>
    <property type="molecule type" value="Genomic_DNA"/>
</dbReference>
<dbReference type="PROSITE" id="PS50294">
    <property type="entry name" value="WD_REPEATS_REGION"/>
    <property type="match status" value="2"/>
</dbReference>
<dbReference type="InterPro" id="IPR039328">
    <property type="entry name" value="WDR89"/>
</dbReference>
<dbReference type="InterPro" id="IPR019775">
    <property type="entry name" value="WD40_repeat_CS"/>
</dbReference>
<dbReference type="PANTHER" id="PTHR22889:SF0">
    <property type="entry name" value="WD REPEAT-CONTAINING PROTEIN 89"/>
    <property type="match status" value="1"/>
</dbReference>
<sequence length="328" mass="36530">MTDTISIASCPKLFMRNSISLPQNGQYVIGIAPTIDYTTFTVNTHKNIYIYDTNTLQPLQELIGHRDTITEAKYINQNTLLTSSKDKTINIWDVRASQQPAKVINLPSAILSFDVNPTQTVLAAGTELIGEDAIIYLWDVNGDKLCAQFPDSHSDDITQVRFKPNTDCNMVTGSTDGLISLFDVTSLNEDDSLQFVITADSINTLGYFGPEYEYLYSLTHVETFSMYTSDEGDVVNEFGDIRSLLAHPELPISYIIDCHYDNINQRLYLIAGCENGEIGVFHVGATTIQLCGLMKGGHSDIVRACTWNHEHNFIITGGEDSKICIWTE</sequence>
<feature type="repeat" description="WD" evidence="3">
    <location>
        <begin position="150"/>
        <end position="192"/>
    </location>
</feature>
<dbReference type="OrthoDB" id="25131at2759"/>
<accession>A0A1Y1WR48</accession>
<dbReference type="InterPro" id="IPR001680">
    <property type="entry name" value="WD40_rpt"/>
</dbReference>
<dbReference type="Proteomes" id="UP000193944">
    <property type="component" value="Unassembled WGS sequence"/>
</dbReference>
<dbReference type="Gene3D" id="2.130.10.10">
    <property type="entry name" value="YVTN repeat-like/Quinoprotein amine dehydrogenase"/>
    <property type="match status" value="2"/>
</dbReference>
<keyword evidence="1 3" id="KW-0853">WD repeat</keyword>
<name>A0A1Y1WR48_9FUNG</name>
<evidence type="ECO:0000256" key="1">
    <source>
        <dbReference type="ARBA" id="ARBA00022574"/>
    </source>
</evidence>
<dbReference type="PANTHER" id="PTHR22889">
    <property type="entry name" value="WD REPEAT-CONTAINING PROTEIN 89"/>
    <property type="match status" value="1"/>
</dbReference>
<dbReference type="PROSITE" id="PS00678">
    <property type="entry name" value="WD_REPEATS_1"/>
    <property type="match status" value="1"/>
</dbReference>
<dbReference type="InterPro" id="IPR036322">
    <property type="entry name" value="WD40_repeat_dom_sf"/>
</dbReference>
<evidence type="ECO:0000313" key="4">
    <source>
        <dbReference type="EMBL" id="ORX75865.1"/>
    </source>
</evidence>
<dbReference type="STRING" id="1754192.A0A1Y1WR48"/>
<feature type="repeat" description="WD" evidence="3">
    <location>
        <begin position="295"/>
        <end position="328"/>
    </location>
</feature>
<dbReference type="InterPro" id="IPR015943">
    <property type="entry name" value="WD40/YVTN_repeat-like_dom_sf"/>
</dbReference>
<evidence type="ECO:0000313" key="5">
    <source>
        <dbReference type="Proteomes" id="UP000193944"/>
    </source>
</evidence>
<keyword evidence="2" id="KW-0677">Repeat</keyword>
<comment type="caution">
    <text evidence="4">The sequence shown here is derived from an EMBL/GenBank/DDBJ whole genome shotgun (WGS) entry which is preliminary data.</text>
</comment>
<proteinExistence type="predicted"/>
<feature type="repeat" description="WD" evidence="3">
    <location>
        <begin position="62"/>
        <end position="102"/>
    </location>
</feature>
<organism evidence="4 5">
    <name type="scientific">Anaeromyces robustus</name>
    <dbReference type="NCBI Taxonomy" id="1754192"/>
    <lineage>
        <taxon>Eukaryota</taxon>
        <taxon>Fungi</taxon>
        <taxon>Fungi incertae sedis</taxon>
        <taxon>Chytridiomycota</taxon>
        <taxon>Chytridiomycota incertae sedis</taxon>
        <taxon>Neocallimastigomycetes</taxon>
        <taxon>Neocallimastigales</taxon>
        <taxon>Neocallimastigaceae</taxon>
        <taxon>Anaeromyces</taxon>
    </lineage>
</organism>
<dbReference type="Pfam" id="PF00400">
    <property type="entry name" value="WD40"/>
    <property type="match status" value="3"/>
</dbReference>
<gene>
    <name evidence="4" type="ORF">BCR32DRAFT_296611</name>
</gene>
<keyword evidence="5" id="KW-1185">Reference proteome</keyword>
<dbReference type="InterPro" id="IPR020472">
    <property type="entry name" value="WD40_PAC1"/>
</dbReference>
<dbReference type="PRINTS" id="PR00320">
    <property type="entry name" value="GPROTEINBRPT"/>
</dbReference>
<dbReference type="PROSITE" id="PS50082">
    <property type="entry name" value="WD_REPEATS_2"/>
    <property type="match status" value="3"/>
</dbReference>
<protein>
    <submittedName>
        <fullName evidence="4">WD40 repeat-like protein</fullName>
    </submittedName>
</protein>
<evidence type="ECO:0000256" key="3">
    <source>
        <dbReference type="PROSITE-ProRule" id="PRU00221"/>
    </source>
</evidence>
<dbReference type="AlphaFoldDB" id="A0A1Y1WR48"/>
<evidence type="ECO:0000256" key="2">
    <source>
        <dbReference type="ARBA" id="ARBA00022737"/>
    </source>
</evidence>
<dbReference type="SMART" id="SM00320">
    <property type="entry name" value="WD40"/>
    <property type="match status" value="5"/>
</dbReference>
<dbReference type="SUPFAM" id="SSF50978">
    <property type="entry name" value="WD40 repeat-like"/>
    <property type="match status" value="1"/>
</dbReference>
<reference evidence="4 5" key="1">
    <citation type="submission" date="2016-08" db="EMBL/GenBank/DDBJ databases">
        <title>A Parts List for Fungal Cellulosomes Revealed by Comparative Genomics.</title>
        <authorList>
            <consortium name="DOE Joint Genome Institute"/>
            <person name="Haitjema C.H."/>
            <person name="Gilmore S.P."/>
            <person name="Henske J.K."/>
            <person name="Solomon K.V."/>
            <person name="De Groot R."/>
            <person name="Kuo A."/>
            <person name="Mondo S.J."/>
            <person name="Salamov A.A."/>
            <person name="Labutti K."/>
            <person name="Zhao Z."/>
            <person name="Chiniquy J."/>
            <person name="Barry K."/>
            <person name="Brewer H.M."/>
            <person name="Purvine S.O."/>
            <person name="Wright A.T."/>
            <person name="Boxma B."/>
            <person name="Van Alen T."/>
            <person name="Hackstein J.H."/>
            <person name="Baker S.E."/>
            <person name="Grigoriev I.V."/>
            <person name="O'Malley M.A."/>
        </authorList>
    </citation>
    <scope>NUCLEOTIDE SEQUENCE [LARGE SCALE GENOMIC DNA]</scope>
    <source>
        <strain evidence="4 5">S4</strain>
    </source>
</reference>